<evidence type="ECO:0000256" key="5">
    <source>
        <dbReference type="ARBA" id="ARBA00022833"/>
    </source>
</evidence>
<evidence type="ECO:0000256" key="1">
    <source>
        <dbReference type="ARBA" id="ARBA00004123"/>
    </source>
</evidence>
<feature type="domain" description="PHD-type" evidence="9">
    <location>
        <begin position="19"/>
        <end position="70"/>
    </location>
</feature>
<dbReference type="PROSITE" id="PS01359">
    <property type="entry name" value="ZF_PHD_1"/>
    <property type="match status" value="1"/>
</dbReference>
<dbReference type="PROSITE" id="PS50016">
    <property type="entry name" value="ZF_PHD_2"/>
    <property type="match status" value="1"/>
</dbReference>
<feature type="binding site" evidence="7">
    <location>
        <position position="37"/>
    </location>
    <ligand>
        <name>Zn(2+)</name>
        <dbReference type="ChEBI" id="CHEBI:29105"/>
        <label>2</label>
    </ligand>
</feature>
<protein>
    <submittedName>
        <fullName evidence="11">PHD-type domain-containing protein</fullName>
    </submittedName>
</protein>
<feature type="binding site" evidence="7">
    <location>
        <position position="67"/>
    </location>
    <ligand>
        <name>Zn(2+)</name>
        <dbReference type="ChEBI" id="CHEBI:29105"/>
        <label>2</label>
    </ligand>
</feature>
<dbReference type="InterPro" id="IPR019787">
    <property type="entry name" value="Znf_PHD-finger"/>
</dbReference>
<dbReference type="GO" id="GO:0035267">
    <property type="term" value="C:NuA4 histone acetyltransferase complex"/>
    <property type="evidence" value="ECO:0007669"/>
    <property type="project" value="TreeGrafter"/>
</dbReference>
<dbReference type="InterPro" id="IPR019786">
    <property type="entry name" value="Zinc_finger_PHD-type_CS"/>
</dbReference>
<reference evidence="11" key="1">
    <citation type="submission" date="2016-11" db="UniProtKB">
        <authorList>
            <consortium name="WormBaseParasite"/>
        </authorList>
    </citation>
    <scope>IDENTIFICATION</scope>
</reference>
<comment type="subcellular location">
    <subcellularLocation>
        <location evidence="1">Nucleus</location>
    </subcellularLocation>
</comment>
<feature type="binding site" evidence="7">
    <location>
        <position position="64"/>
    </location>
    <ligand>
        <name>Zn(2+)</name>
        <dbReference type="ChEBI" id="CHEBI:29105"/>
        <label>2</label>
    </ligand>
</feature>
<feature type="binding site" evidence="7">
    <location>
        <position position="48"/>
    </location>
    <ligand>
        <name>Zn(2+)</name>
        <dbReference type="ChEBI" id="CHEBI:29105"/>
        <label>1</label>
    </ligand>
</feature>
<keyword evidence="6" id="KW-0539">Nucleus</keyword>
<dbReference type="InterPro" id="IPR013083">
    <property type="entry name" value="Znf_RING/FYVE/PHD"/>
</dbReference>
<evidence type="ECO:0000256" key="4">
    <source>
        <dbReference type="ARBA" id="ARBA00022771"/>
    </source>
</evidence>
<evidence type="ECO:0000256" key="8">
    <source>
        <dbReference type="PROSITE-ProRule" id="PRU00146"/>
    </source>
</evidence>
<evidence type="ECO:0000256" key="6">
    <source>
        <dbReference type="ARBA" id="ARBA00023242"/>
    </source>
</evidence>
<dbReference type="SMART" id="SM00249">
    <property type="entry name" value="PHD"/>
    <property type="match status" value="1"/>
</dbReference>
<evidence type="ECO:0000256" key="7">
    <source>
        <dbReference type="PIRSR" id="PIRSR628651-51"/>
    </source>
</evidence>
<dbReference type="PANTHER" id="PTHR10333">
    <property type="entry name" value="INHIBITOR OF GROWTH PROTEIN"/>
    <property type="match status" value="1"/>
</dbReference>
<sequence length="81" mass="9505">MIIPQREKINPNKKHRGQDDWCICNGANTNSDMMVECENKDCPQEWFHFDCVGLTEPPENEWYCPNCSSLPDQSFSTLWHN</sequence>
<evidence type="ECO:0000259" key="9">
    <source>
        <dbReference type="PROSITE" id="PS50016"/>
    </source>
</evidence>
<keyword evidence="5 7" id="KW-0862">Zinc</keyword>
<dbReference type="Pfam" id="PF00628">
    <property type="entry name" value="PHD"/>
    <property type="match status" value="1"/>
</dbReference>
<feature type="binding site" evidence="7">
    <location>
        <position position="51"/>
    </location>
    <ligand>
        <name>Zn(2+)</name>
        <dbReference type="ChEBI" id="CHEBI:29105"/>
        <label>1</label>
    </ligand>
</feature>
<evidence type="ECO:0000256" key="2">
    <source>
        <dbReference type="ARBA" id="ARBA00010210"/>
    </source>
</evidence>
<dbReference type="WBParaSite" id="Csp11.Scaffold605.g5629.t1">
    <property type="protein sequence ID" value="Csp11.Scaffold605.g5629.t1"/>
    <property type="gene ID" value="Csp11.Scaffold605.g5629"/>
</dbReference>
<evidence type="ECO:0000256" key="3">
    <source>
        <dbReference type="ARBA" id="ARBA00022723"/>
    </source>
</evidence>
<comment type="similarity">
    <text evidence="2">Belongs to the ING family.</text>
</comment>
<dbReference type="SUPFAM" id="SSF57903">
    <property type="entry name" value="FYVE/PHD zinc finger"/>
    <property type="match status" value="1"/>
</dbReference>
<dbReference type="Proteomes" id="UP000095282">
    <property type="component" value="Unplaced"/>
</dbReference>
<name>A0A1I7TG76_9PELO</name>
<evidence type="ECO:0000313" key="10">
    <source>
        <dbReference type="Proteomes" id="UP000095282"/>
    </source>
</evidence>
<proteinExistence type="inferred from homology"/>
<keyword evidence="4 8" id="KW-0863">Zinc-finger</keyword>
<feature type="binding site" evidence="7">
    <location>
        <position position="24"/>
    </location>
    <ligand>
        <name>Zn(2+)</name>
        <dbReference type="ChEBI" id="CHEBI:29105"/>
        <label>1</label>
    </ligand>
</feature>
<dbReference type="eggNOG" id="KOG1973">
    <property type="taxonomic scope" value="Eukaryota"/>
</dbReference>
<dbReference type="InterPro" id="IPR011011">
    <property type="entry name" value="Znf_FYVE_PHD"/>
</dbReference>
<keyword evidence="10" id="KW-1185">Reference proteome</keyword>
<evidence type="ECO:0000313" key="11">
    <source>
        <dbReference type="WBParaSite" id="Csp11.Scaffold605.g5629.t1"/>
    </source>
</evidence>
<dbReference type="AlphaFoldDB" id="A0A1I7TG76"/>
<dbReference type="GO" id="GO:0005634">
    <property type="term" value="C:nucleus"/>
    <property type="evidence" value="ECO:0007669"/>
    <property type="project" value="UniProtKB-SubCell"/>
</dbReference>
<organism evidence="10 11">
    <name type="scientific">Caenorhabditis tropicalis</name>
    <dbReference type="NCBI Taxonomy" id="1561998"/>
    <lineage>
        <taxon>Eukaryota</taxon>
        <taxon>Metazoa</taxon>
        <taxon>Ecdysozoa</taxon>
        <taxon>Nematoda</taxon>
        <taxon>Chromadorea</taxon>
        <taxon>Rhabditida</taxon>
        <taxon>Rhabditina</taxon>
        <taxon>Rhabditomorpha</taxon>
        <taxon>Rhabditoidea</taxon>
        <taxon>Rhabditidae</taxon>
        <taxon>Peloderinae</taxon>
        <taxon>Caenorhabditis</taxon>
    </lineage>
</organism>
<dbReference type="Gene3D" id="3.30.40.10">
    <property type="entry name" value="Zinc/RING finger domain, C3HC4 (zinc finger)"/>
    <property type="match status" value="1"/>
</dbReference>
<keyword evidence="3 7" id="KW-0479">Metal-binding</keyword>
<feature type="binding site" evidence="7">
    <location>
        <position position="42"/>
    </location>
    <ligand>
        <name>Zn(2+)</name>
        <dbReference type="ChEBI" id="CHEBI:29105"/>
        <label>2</label>
    </ligand>
</feature>
<feature type="binding site" evidence="7">
    <location>
        <position position="22"/>
    </location>
    <ligand>
        <name>Zn(2+)</name>
        <dbReference type="ChEBI" id="CHEBI:29105"/>
        <label>1</label>
    </ligand>
</feature>
<dbReference type="InterPro" id="IPR028651">
    <property type="entry name" value="ING_fam"/>
</dbReference>
<dbReference type="STRING" id="1561998.A0A1I7TG76"/>
<accession>A0A1I7TG76</accession>
<dbReference type="InterPro" id="IPR001965">
    <property type="entry name" value="Znf_PHD"/>
</dbReference>
<dbReference type="PANTHER" id="PTHR10333:SF79">
    <property type="entry name" value="PHD-TYPE DOMAIN-CONTAINING PROTEIN"/>
    <property type="match status" value="1"/>
</dbReference>
<dbReference type="GO" id="GO:0008270">
    <property type="term" value="F:zinc ion binding"/>
    <property type="evidence" value="ECO:0007669"/>
    <property type="project" value="UniProtKB-KW"/>
</dbReference>